<feature type="transmembrane region" description="Helical" evidence="7">
    <location>
        <begin position="363"/>
        <end position="385"/>
    </location>
</feature>
<dbReference type="GO" id="GO:0005886">
    <property type="term" value="C:plasma membrane"/>
    <property type="evidence" value="ECO:0007669"/>
    <property type="project" value="UniProtKB-SubCell"/>
</dbReference>
<proteinExistence type="predicted"/>
<dbReference type="Pfam" id="PF10708">
    <property type="entry name" value="DUF2510"/>
    <property type="match status" value="1"/>
</dbReference>
<feature type="region of interest" description="Disordered" evidence="6">
    <location>
        <begin position="169"/>
        <end position="235"/>
    </location>
</feature>
<dbReference type="Proteomes" id="UP000501179">
    <property type="component" value="Chromosome"/>
</dbReference>
<dbReference type="KEGG" id="slia:HA039_22065"/>
<keyword evidence="4 7" id="KW-1133">Transmembrane helix</keyword>
<dbReference type="RefSeq" id="WP_167032648.1">
    <property type="nucleotide sequence ID" value="NZ_CP050177.1"/>
</dbReference>
<feature type="region of interest" description="Disordered" evidence="6">
    <location>
        <begin position="247"/>
        <end position="318"/>
    </location>
</feature>
<feature type="region of interest" description="Disordered" evidence="6">
    <location>
        <begin position="1"/>
        <end position="22"/>
    </location>
</feature>
<reference evidence="10 11" key="1">
    <citation type="submission" date="2020-03" db="EMBL/GenBank/DDBJ databases">
        <title>A novel species.</title>
        <authorList>
            <person name="Gao J."/>
        </authorList>
    </citation>
    <scope>NUCLEOTIDE SEQUENCE [LARGE SCALE GENOMIC DNA]</scope>
    <source>
        <strain evidence="10 11">QMT-12</strain>
    </source>
</reference>
<keyword evidence="3 7" id="KW-0812">Transmembrane</keyword>
<evidence type="ECO:0000256" key="2">
    <source>
        <dbReference type="ARBA" id="ARBA00022475"/>
    </source>
</evidence>
<feature type="domain" description="RDD" evidence="8">
    <location>
        <begin position="357"/>
        <end position="506"/>
    </location>
</feature>
<evidence type="ECO:0000256" key="5">
    <source>
        <dbReference type="ARBA" id="ARBA00023136"/>
    </source>
</evidence>
<feature type="transmembrane region" description="Helical" evidence="7">
    <location>
        <begin position="406"/>
        <end position="433"/>
    </location>
</feature>
<keyword evidence="5 7" id="KW-0472">Membrane</keyword>
<evidence type="ECO:0000256" key="6">
    <source>
        <dbReference type="SAM" id="MobiDB-lite"/>
    </source>
</evidence>
<dbReference type="EMBL" id="CP050177">
    <property type="protein sequence ID" value="QIQ04612.1"/>
    <property type="molecule type" value="Genomic_DNA"/>
</dbReference>
<dbReference type="InterPro" id="IPR051791">
    <property type="entry name" value="Pra-immunoreactive"/>
</dbReference>
<dbReference type="PANTHER" id="PTHR36115:SF4">
    <property type="entry name" value="MEMBRANE PROTEIN"/>
    <property type="match status" value="1"/>
</dbReference>
<keyword evidence="11" id="KW-1185">Reference proteome</keyword>
<dbReference type="Pfam" id="PF06271">
    <property type="entry name" value="RDD"/>
    <property type="match status" value="1"/>
</dbReference>
<keyword evidence="2" id="KW-1003">Cell membrane</keyword>
<protein>
    <submittedName>
        <fullName evidence="10">RDD family protein</fullName>
    </submittedName>
</protein>
<feature type="domain" description="DUF2510" evidence="9">
    <location>
        <begin position="15"/>
        <end position="47"/>
    </location>
</feature>
<evidence type="ECO:0000256" key="3">
    <source>
        <dbReference type="ARBA" id="ARBA00022692"/>
    </source>
</evidence>
<evidence type="ECO:0000259" key="9">
    <source>
        <dbReference type="Pfam" id="PF10708"/>
    </source>
</evidence>
<evidence type="ECO:0000313" key="10">
    <source>
        <dbReference type="EMBL" id="QIQ04612.1"/>
    </source>
</evidence>
<dbReference type="InterPro" id="IPR018929">
    <property type="entry name" value="DUF2510"/>
</dbReference>
<dbReference type="PANTHER" id="PTHR36115">
    <property type="entry name" value="PROLINE-RICH ANTIGEN HOMOLOG-RELATED"/>
    <property type="match status" value="1"/>
</dbReference>
<evidence type="ECO:0000256" key="1">
    <source>
        <dbReference type="ARBA" id="ARBA00004651"/>
    </source>
</evidence>
<sequence length="512" mass="51972">MSAPTSATGDGNPAPGYYPDPSIPGYVRYWNGAAWVPGSSRPAPPGAEAPQSGAQAVPAVEETGPVFFDEEPQAAEQPRQEPASAWQADVSRQTGFGGERDNRVSWGAPDPRVPAPAPEPGAPRRDIPFPAPVDPTGGALPGVRALGPGTGDSQPVIDGTVAIRAMRRGIAPGPGPAPGVGPGTGVSPGTGTGTGPGADTGDRRGGTGTGEGGTDRPAALPGQIPSAGAQQPPVDSTVAIRALRAARRAKDEDAAAGRTGEADGALSVRSMTPGAAGAGTVPPPSRDESARQASSSVPAPSAAQPQQGGAGGGSASWAQQVHQLAQPAGDQPVVPWKPPVSDPFLQAAQAQAAARPAGLGKRLVARLIDTLVLGALVGAVALPLVAKARTHVDDKIEAAKQTGETVTVWLLDSTTAGYLGAVLGALLVLGVLYEALPTARWGRTLGKKLCGLQVRDIESHEAPAFGAALRRWLLYGVLGLLVVGVLNVLWCLFDRPWRQCWHDKAAHTFVAG</sequence>
<dbReference type="InterPro" id="IPR010432">
    <property type="entry name" value="RDD"/>
</dbReference>
<evidence type="ECO:0000256" key="4">
    <source>
        <dbReference type="ARBA" id="ARBA00022989"/>
    </source>
</evidence>
<feature type="transmembrane region" description="Helical" evidence="7">
    <location>
        <begin position="472"/>
        <end position="493"/>
    </location>
</feature>
<feature type="compositionally biased region" description="Gly residues" evidence="6">
    <location>
        <begin position="180"/>
        <end position="198"/>
    </location>
</feature>
<evidence type="ECO:0000256" key="7">
    <source>
        <dbReference type="SAM" id="Phobius"/>
    </source>
</evidence>
<feature type="region of interest" description="Disordered" evidence="6">
    <location>
        <begin position="34"/>
        <end position="156"/>
    </location>
</feature>
<accession>A0A6G9H245</accession>
<feature type="compositionally biased region" description="Low complexity" evidence="6">
    <location>
        <begin position="291"/>
        <end position="307"/>
    </location>
</feature>
<feature type="compositionally biased region" description="Pro residues" evidence="6">
    <location>
        <begin position="111"/>
        <end position="121"/>
    </location>
</feature>
<comment type="subcellular location">
    <subcellularLocation>
        <location evidence="1">Cell membrane</location>
        <topology evidence="1">Multi-pass membrane protein</topology>
    </subcellularLocation>
</comment>
<organism evidence="10 11">
    <name type="scientific">Streptomyces liangshanensis</name>
    <dbReference type="NCBI Taxonomy" id="2717324"/>
    <lineage>
        <taxon>Bacteria</taxon>
        <taxon>Bacillati</taxon>
        <taxon>Actinomycetota</taxon>
        <taxon>Actinomycetes</taxon>
        <taxon>Kitasatosporales</taxon>
        <taxon>Streptomycetaceae</taxon>
        <taxon>Streptomyces</taxon>
    </lineage>
</organism>
<gene>
    <name evidence="10" type="ORF">HA039_22065</name>
</gene>
<name>A0A6G9H245_9ACTN</name>
<evidence type="ECO:0000259" key="8">
    <source>
        <dbReference type="Pfam" id="PF06271"/>
    </source>
</evidence>
<dbReference type="AlphaFoldDB" id="A0A6G9H245"/>
<evidence type="ECO:0000313" key="11">
    <source>
        <dbReference type="Proteomes" id="UP000501179"/>
    </source>
</evidence>
<feature type="compositionally biased region" description="Low complexity" evidence="6">
    <location>
        <begin position="74"/>
        <end position="83"/>
    </location>
</feature>